<dbReference type="OrthoDB" id="4144896at2"/>
<dbReference type="Proteomes" id="UP000295345">
    <property type="component" value="Unassembled WGS sequence"/>
</dbReference>
<evidence type="ECO:0000313" key="2">
    <source>
        <dbReference type="Proteomes" id="UP000295345"/>
    </source>
</evidence>
<accession>A0A4R4TN35</accession>
<evidence type="ECO:0000313" key="1">
    <source>
        <dbReference type="EMBL" id="TDC76543.1"/>
    </source>
</evidence>
<keyword evidence="2" id="KW-1185">Reference proteome</keyword>
<organism evidence="1 2">
    <name type="scientific">Streptomyces hainanensis</name>
    <dbReference type="NCBI Taxonomy" id="402648"/>
    <lineage>
        <taxon>Bacteria</taxon>
        <taxon>Bacillati</taxon>
        <taxon>Actinomycetota</taxon>
        <taxon>Actinomycetes</taxon>
        <taxon>Kitasatosporales</taxon>
        <taxon>Streptomycetaceae</taxon>
        <taxon>Streptomyces</taxon>
    </lineage>
</organism>
<gene>
    <name evidence="1" type="ORF">E1283_09480</name>
</gene>
<evidence type="ECO:0008006" key="3">
    <source>
        <dbReference type="Google" id="ProtNLM"/>
    </source>
</evidence>
<dbReference type="RefSeq" id="WP_132817491.1">
    <property type="nucleotide sequence ID" value="NZ_SMKI01000074.1"/>
</dbReference>
<comment type="caution">
    <text evidence="1">The sequence shown here is derived from an EMBL/GenBank/DDBJ whole genome shotgun (WGS) entry which is preliminary data.</text>
</comment>
<name>A0A4R4TN35_9ACTN</name>
<sequence length="188" mass="20974">MEDREWRRFKARCDELLRELTVPGPVTTENLAEAVARRRGRPLRLIPLPRTDAGGSGICGVWLALGGADHVYYSAVTSPVHQAHIVLHELAHMLLDHRQDGAPDRESLRRLFPDLDPAMAARLLARDRTRTTTGQEQEAELLASLMWQHFDALPTTRAGVARGAADNLSLMMCSFADAYEWRGPIEAV</sequence>
<dbReference type="EMBL" id="SMKI01000074">
    <property type="protein sequence ID" value="TDC76543.1"/>
    <property type="molecule type" value="Genomic_DNA"/>
</dbReference>
<proteinExistence type="predicted"/>
<dbReference type="AlphaFoldDB" id="A0A4R4TN35"/>
<reference evidence="1 2" key="1">
    <citation type="submission" date="2019-03" db="EMBL/GenBank/DDBJ databases">
        <title>Draft genome sequences of novel Actinobacteria.</title>
        <authorList>
            <person name="Sahin N."/>
            <person name="Ay H."/>
            <person name="Saygin H."/>
        </authorList>
    </citation>
    <scope>NUCLEOTIDE SEQUENCE [LARGE SCALE GENOMIC DNA]</scope>
    <source>
        <strain evidence="1 2">DSM 41900</strain>
    </source>
</reference>
<protein>
    <recommendedName>
        <fullName evidence="3">Toxin</fullName>
    </recommendedName>
</protein>